<dbReference type="Gene3D" id="1.10.760.10">
    <property type="entry name" value="Cytochrome c-like domain"/>
    <property type="match status" value="2"/>
</dbReference>
<protein>
    <submittedName>
        <fullName evidence="1">Cytochrome C</fullName>
    </submittedName>
</protein>
<dbReference type="Proteomes" id="UP000276407">
    <property type="component" value="Chromosome 1"/>
</dbReference>
<evidence type="ECO:0000313" key="1">
    <source>
        <dbReference type="EMBL" id="AYV55537.1"/>
    </source>
</evidence>
<dbReference type="OrthoDB" id="9811281at2"/>
<proteinExistence type="predicted"/>
<dbReference type="RefSeq" id="WP_010573596.1">
    <property type="nucleotide sequence ID" value="NZ_CP033614.1"/>
</dbReference>
<dbReference type="Pfam" id="PF00034">
    <property type="entry name" value="Cytochrom_C"/>
    <property type="match status" value="1"/>
</dbReference>
<dbReference type="KEGG" id="lkm:EFP84_08455"/>
<sequence>MKIFGMILKRTLLTLLLIVIGALSFLFLKFPDVGEKQEIKIAHTPEQVKRGEYLVKHMAACMGCHTGDRDVTKLYFPVINNVGTGNLRLAEDNFGLPGTFYSKNVTPASTGLGNWTDTEIFYAITSGVSKDGSPLFPIMPYLNYSQMDQEDIHSIIAYLRTLTPIENKVEKSSIKFPMNLIVRTIPKAPEFQKRPDPKDSVAYGKYVVTFAGCDDCHSQRVEGKIVEGMEFAGGTSFPIPTGGIVRSANLTPDRKTGIGNWTKETFIARFKANEQRAKAKPNIAPGEFNSVMPWLEYSGMNDQDLGAIYDYLMSLKAVSNSVTIFEK</sequence>
<dbReference type="GO" id="GO:0020037">
    <property type="term" value="F:heme binding"/>
    <property type="evidence" value="ECO:0007669"/>
    <property type="project" value="InterPro"/>
</dbReference>
<dbReference type="PROSITE" id="PS51007">
    <property type="entry name" value="CYTC"/>
    <property type="match status" value="2"/>
</dbReference>
<dbReference type="PANTHER" id="PTHR35008:SF8">
    <property type="entry name" value="ALCOHOL DEHYDROGENASE CYTOCHROME C SUBUNIT"/>
    <property type="match status" value="1"/>
</dbReference>
<organism evidence="1 2">
    <name type="scientific">Leptospira kmetyi</name>
    <dbReference type="NCBI Taxonomy" id="408139"/>
    <lineage>
        <taxon>Bacteria</taxon>
        <taxon>Pseudomonadati</taxon>
        <taxon>Spirochaetota</taxon>
        <taxon>Spirochaetia</taxon>
        <taxon>Leptospirales</taxon>
        <taxon>Leptospiraceae</taxon>
        <taxon>Leptospira</taxon>
    </lineage>
</organism>
<evidence type="ECO:0000313" key="2">
    <source>
        <dbReference type="Proteomes" id="UP000276407"/>
    </source>
</evidence>
<accession>A0A2M9XQ84</accession>
<dbReference type="GO" id="GO:0009055">
    <property type="term" value="F:electron transfer activity"/>
    <property type="evidence" value="ECO:0007669"/>
    <property type="project" value="InterPro"/>
</dbReference>
<dbReference type="PANTHER" id="PTHR35008">
    <property type="entry name" value="BLL4482 PROTEIN-RELATED"/>
    <property type="match status" value="1"/>
</dbReference>
<dbReference type="InterPro" id="IPR009056">
    <property type="entry name" value="Cyt_c-like_dom"/>
</dbReference>
<reference evidence="1 2" key="1">
    <citation type="submission" date="2018-11" db="EMBL/GenBank/DDBJ databases">
        <title>Complete genome sequence of Leptospira kmetyi isolate LS 001/16 from soil sample associated with a leptospirosis patient in Kelantan.</title>
        <authorList>
            <person name="Muhammad Yusoff F."/>
            <person name="Muhammad Yusoff S."/>
            <person name="Ahmad M.N."/>
            <person name="Yusof N.Y."/>
            <person name="Aziah I."/>
        </authorList>
    </citation>
    <scope>NUCLEOTIDE SEQUENCE [LARGE SCALE GENOMIC DNA]</scope>
    <source>
        <strain evidence="1 2">LS 001/16</strain>
    </source>
</reference>
<dbReference type="AlphaFoldDB" id="A0A2M9XQ84"/>
<dbReference type="EMBL" id="CP033614">
    <property type="protein sequence ID" value="AYV55537.1"/>
    <property type="molecule type" value="Genomic_DNA"/>
</dbReference>
<dbReference type="InterPro" id="IPR051459">
    <property type="entry name" value="Cytochrome_c-type_DH"/>
</dbReference>
<gene>
    <name evidence="1" type="ORF">EFP84_08455</name>
</gene>
<dbReference type="SUPFAM" id="SSF46626">
    <property type="entry name" value="Cytochrome c"/>
    <property type="match status" value="2"/>
</dbReference>
<name>A0A2M9XQ84_9LEPT</name>
<dbReference type="InterPro" id="IPR036909">
    <property type="entry name" value="Cyt_c-like_dom_sf"/>
</dbReference>